<organism evidence="6 7">
    <name type="scientific">Kluyveromyces dobzhanskii CBS 2104</name>
    <dbReference type="NCBI Taxonomy" id="1427455"/>
    <lineage>
        <taxon>Eukaryota</taxon>
        <taxon>Fungi</taxon>
        <taxon>Dikarya</taxon>
        <taxon>Ascomycota</taxon>
        <taxon>Saccharomycotina</taxon>
        <taxon>Saccharomycetes</taxon>
        <taxon>Saccharomycetales</taxon>
        <taxon>Saccharomycetaceae</taxon>
        <taxon>Kluyveromyces</taxon>
    </lineage>
</organism>
<dbReference type="GO" id="GO:0016593">
    <property type="term" value="C:Cdc73/Paf1 complex"/>
    <property type="evidence" value="ECO:0007669"/>
    <property type="project" value="InterPro"/>
</dbReference>
<evidence type="ECO:0000313" key="6">
    <source>
        <dbReference type="EMBL" id="CDO93521.1"/>
    </source>
</evidence>
<reference evidence="6 7" key="1">
    <citation type="submission" date="2014-03" db="EMBL/GenBank/DDBJ databases">
        <title>The genome of Kluyveromyces dobzhanskii.</title>
        <authorList>
            <person name="Nystedt B."/>
            <person name="Astrom S."/>
        </authorList>
    </citation>
    <scope>NUCLEOTIDE SEQUENCE [LARGE SCALE GENOMIC DNA]</scope>
    <source>
        <strain evidence="6 7">CBS 2104</strain>
    </source>
</reference>
<name>A0A0A8L5V6_9SACH</name>
<dbReference type="Pfam" id="PF05179">
    <property type="entry name" value="CDC73_C"/>
    <property type="match status" value="1"/>
</dbReference>
<evidence type="ECO:0000259" key="5">
    <source>
        <dbReference type="Pfam" id="PF05179"/>
    </source>
</evidence>
<sequence length="366" mass="41524">MKLTELREFLGKDKSNHELALVDAEGQKVEDIVSAKSVVVNGGTKDLDELTEFSLEGKQVPLRVVIHCWLHRESSAADYLADCQLRNLPNVSFLHRNDLIQWLSGESETSQYVNTGDKKAEAVKDSGLQSGQAASGNNVLSSGVEGEFFPHERAPLDHNSSLRGTKPTNFQYLIKEAELKLVHSFKSATKSKGGVSKPDHGKVKSFTQKDPIILIPSAASSIFTVANIRQFLEESNYIHPKDLPTSHKDLVTAVKKFDRISRPIKFLIVNNTKLFTQPEYWDRVVAVFTTGHEWQFTNYQWSTPAELFQHCKGFYFHFSGDLVPKNAEQWNVQKLELDKTKRFTDIEVSRQFWGIMERELLGRGYH</sequence>
<evidence type="ECO:0000256" key="1">
    <source>
        <dbReference type="ARBA" id="ARBA00004123"/>
    </source>
</evidence>
<proteinExistence type="inferred from homology"/>
<evidence type="ECO:0000313" key="7">
    <source>
        <dbReference type="Proteomes" id="UP000031516"/>
    </source>
</evidence>
<dbReference type="GO" id="GO:0000993">
    <property type="term" value="F:RNA polymerase II complex binding"/>
    <property type="evidence" value="ECO:0007669"/>
    <property type="project" value="TreeGrafter"/>
</dbReference>
<evidence type="ECO:0000256" key="2">
    <source>
        <dbReference type="ARBA" id="ARBA00010427"/>
    </source>
</evidence>
<keyword evidence="3" id="KW-0804">Transcription</keyword>
<dbReference type="PANTHER" id="PTHR12466">
    <property type="entry name" value="CDC73 DOMAIN PROTEIN"/>
    <property type="match status" value="1"/>
</dbReference>
<comment type="subcellular location">
    <subcellularLocation>
        <location evidence="1">Nucleus</location>
    </subcellularLocation>
</comment>
<comment type="caution">
    <text evidence="6">The sequence shown here is derived from an EMBL/GenBank/DDBJ whole genome shotgun (WGS) entry which is preliminary data.</text>
</comment>
<keyword evidence="7" id="KW-1185">Reference proteome</keyword>
<dbReference type="PANTHER" id="PTHR12466:SF8">
    <property type="entry name" value="PARAFIBROMIN"/>
    <property type="match status" value="1"/>
</dbReference>
<evidence type="ECO:0000256" key="4">
    <source>
        <dbReference type="ARBA" id="ARBA00023242"/>
    </source>
</evidence>
<dbReference type="InterPro" id="IPR007852">
    <property type="entry name" value="Cdc73/Parafibromin"/>
</dbReference>
<dbReference type="InterPro" id="IPR031336">
    <property type="entry name" value="CDC73_C"/>
</dbReference>
<feature type="domain" description="Cell division control protein 73 C-terminal" evidence="5">
    <location>
        <begin position="208"/>
        <end position="358"/>
    </location>
</feature>
<dbReference type="InterPro" id="IPR038103">
    <property type="entry name" value="CDC73_C_sf"/>
</dbReference>
<comment type="similarity">
    <text evidence="2">Belongs to the CDC73 family.</text>
</comment>
<protein>
    <submittedName>
        <fullName evidence="6">WGS project CCBQ000000000 data, contig 00098</fullName>
    </submittedName>
</protein>
<dbReference type="OrthoDB" id="2186602at2759"/>
<gene>
    <name evidence="6" type="ORF">KLDO_g1818</name>
</gene>
<dbReference type="EMBL" id="CCBQ010000025">
    <property type="protein sequence ID" value="CDO93521.1"/>
    <property type="molecule type" value="Genomic_DNA"/>
</dbReference>
<evidence type="ECO:0000256" key="3">
    <source>
        <dbReference type="ARBA" id="ARBA00023163"/>
    </source>
</evidence>
<accession>A0A0A8L5V6</accession>
<dbReference type="Proteomes" id="UP000031516">
    <property type="component" value="Unassembled WGS sequence"/>
</dbReference>
<dbReference type="AlphaFoldDB" id="A0A0A8L5V6"/>
<dbReference type="GO" id="GO:0006368">
    <property type="term" value="P:transcription elongation by RNA polymerase II"/>
    <property type="evidence" value="ECO:0007669"/>
    <property type="project" value="InterPro"/>
</dbReference>
<keyword evidence="4" id="KW-0539">Nucleus</keyword>
<dbReference type="Gene3D" id="3.40.50.11990">
    <property type="entry name" value="RNA polymerase II accessory factor, Cdc73 C-terminal domain"/>
    <property type="match status" value="1"/>
</dbReference>
<dbReference type="GO" id="GO:0032968">
    <property type="term" value="P:positive regulation of transcription elongation by RNA polymerase II"/>
    <property type="evidence" value="ECO:0007669"/>
    <property type="project" value="TreeGrafter"/>
</dbReference>